<dbReference type="EMBL" id="GL377312">
    <property type="protein sequence ID" value="EFI92883.1"/>
    <property type="molecule type" value="Genomic_DNA"/>
</dbReference>
<dbReference type="KEGG" id="scm:SCHCO_02516790"/>
<dbReference type="Proteomes" id="UP000007431">
    <property type="component" value="Unassembled WGS sequence"/>
</dbReference>
<dbReference type="HOGENOM" id="CLU_2110374_0_0_1"/>
<proteinExistence type="predicted"/>
<keyword evidence="2" id="KW-1185">Reference proteome</keyword>
<organism evidence="2">
    <name type="scientific">Schizophyllum commune (strain H4-8 / FGSC 9210)</name>
    <name type="common">Split gill fungus</name>
    <dbReference type="NCBI Taxonomy" id="578458"/>
    <lineage>
        <taxon>Eukaryota</taxon>
        <taxon>Fungi</taxon>
        <taxon>Dikarya</taxon>
        <taxon>Basidiomycota</taxon>
        <taxon>Agaricomycotina</taxon>
        <taxon>Agaricomycetes</taxon>
        <taxon>Agaricomycetidae</taxon>
        <taxon>Agaricales</taxon>
        <taxon>Schizophyllaceae</taxon>
        <taxon>Schizophyllum</taxon>
    </lineage>
</organism>
<evidence type="ECO:0000313" key="1">
    <source>
        <dbReference type="EMBL" id="EFI92883.1"/>
    </source>
</evidence>
<feature type="non-terminal residue" evidence="1">
    <location>
        <position position="115"/>
    </location>
</feature>
<name>D8QH54_SCHCM</name>
<dbReference type="RefSeq" id="XP_003027786.1">
    <property type="nucleotide sequence ID" value="XM_003027740.1"/>
</dbReference>
<gene>
    <name evidence="1" type="ORF">SCHCODRAFT_113199</name>
</gene>
<protein>
    <submittedName>
        <fullName evidence="1">Uncharacterized protein</fullName>
    </submittedName>
</protein>
<sequence length="115" mass="12331">MRDTIRLPAPFASTVRLRAPLEKAYRQIHGSELTDFQAMKFTLFLALTALAASPAVLAAPTSGDAIHVARSRISLMGQKVSPHPHKDTTIPGNDSSVDAQFAVCGRGFRNCGSKP</sequence>
<accession>D8QH54</accession>
<evidence type="ECO:0000313" key="2">
    <source>
        <dbReference type="Proteomes" id="UP000007431"/>
    </source>
</evidence>
<dbReference type="OrthoDB" id="10324439at2759"/>
<dbReference type="AlphaFoldDB" id="D8QH54"/>
<dbReference type="GeneID" id="9597284"/>
<reference evidence="1 2" key="1">
    <citation type="journal article" date="2010" name="Nat. Biotechnol.">
        <title>Genome sequence of the model mushroom Schizophyllum commune.</title>
        <authorList>
            <person name="Ohm R.A."/>
            <person name="de Jong J.F."/>
            <person name="Lugones L.G."/>
            <person name="Aerts A."/>
            <person name="Kothe E."/>
            <person name="Stajich J.E."/>
            <person name="de Vries R.P."/>
            <person name="Record E."/>
            <person name="Levasseur A."/>
            <person name="Baker S.E."/>
            <person name="Bartholomew K.A."/>
            <person name="Coutinho P.M."/>
            <person name="Erdmann S."/>
            <person name="Fowler T.J."/>
            <person name="Gathman A.C."/>
            <person name="Lombard V."/>
            <person name="Henrissat B."/>
            <person name="Knabe N."/>
            <person name="Kuees U."/>
            <person name="Lilly W.W."/>
            <person name="Lindquist E."/>
            <person name="Lucas S."/>
            <person name="Magnuson J.K."/>
            <person name="Piumi F."/>
            <person name="Raudaskoski M."/>
            <person name="Salamov A."/>
            <person name="Schmutz J."/>
            <person name="Schwarze F.W.M.R."/>
            <person name="vanKuyk P.A."/>
            <person name="Horton J.S."/>
            <person name="Grigoriev I.V."/>
            <person name="Woesten H.A.B."/>
        </authorList>
    </citation>
    <scope>NUCLEOTIDE SEQUENCE [LARGE SCALE GENOMIC DNA]</scope>
    <source>
        <strain evidence="2">H4-8 / FGSC 9210</strain>
    </source>
</reference>
<dbReference type="InParanoid" id="D8QH54"/>
<dbReference type="VEuPathDB" id="FungiDB:SCHCODRAFT_02516790"/>